<dbReference type="Gene3D" id="3.40.50.2000">
    <property type="entry name" value="Glycogen Phosphorylase B"/>
    <property type="match status" value="2"/>
</dbReference>
<evidence type="ECO:0000313" key="5">
    <source>
        <dbReference type="EMBL" id="MDJ1158994.1"/>
    </source>
</evidence>
<proteinExistence type="predicted"/>
<evidence type="ECO:0000256" key="1">
    <source>
        <dbReference type="ARBA" id="ARBA00022676"/>
    </source>
</evidence>
<dbReference type="Pfam" id="PF13439">
    <property type="entry name" value="Glyco_transf_4"/>
    <property type="match status" value="1"/>
</dbReference>
<keyword evidence="1" id="KW-0328">Glycosyltransferase</keyword>
<comment type="caution">
    <text evidence="5">The sequence shown here is derived from an EMBL/GenBank/DDBJ whole genome shotgun (WGS) entry which is preliminary data.</text>
</comment>
<dbReference type="PANTHER" id="PTHR12526">
    <property type="entry name" value="GLYCOSYLTRANSFERASE"/>
    <property type="match status" value="1"/>
</dbReference>
<organism evidence="5 6">
    <name type="scientific">Chelatococcus albus</name>
    <dbReference type="NCBI Taxonomy" id="3047466"/>
    <lineage>
        <taxon>Bacteria</taxon>
        <taxon>Pseudomonadati</taxon>
        <taxon>Pseudomonadota</taxon>
        <taxon>Alphaproteobacteria</taxon>
        <taxon>Hyphomicrobiales</taxon>
        <taxon>Chelatococcaceae</taxon>
        <taxon>Chelatococcus</taxon>
    </lineage>
</organism>
<feature type="domain" description="Glycosyl transferase family 1" evidence="3">
    <location>
        <begin position="190"/>
        <end position="345"/>
    </location>
</feature>
<evidence type="ECO:0000313" key="6">
    <source>
        <dbReference type="Proteomes" id="UP001321492"/>
    </source>
</evidence>
<keyword evidence="2" id="KW-0808">Transferase</keyword>
<dbReference type="Pfam" id="PF00534">
    <property type="entry name" value="Glycos_transf_1"/>
    <property type="match status" value="1"/>
</dbReference>
<evidence type="ECO:0000256" key="2">
    <source>
        <dbReference type="ARBA" id="ARBA00022679"/>
    </source>
</evidence>
<dbReference type="InterPro" id="IPR001296">
    <property type="entry name" value="Glyco_trans_1"/>
</dbReference>
<dbReference type="PANTHER" id="PTHR12526:SF629">
    <property type="entry name" value="TEICHURONIC ACID BIOSYNTHESIS GLYCOSYLTRANSFERASE TUAH-RELATED"/>
    <property type="match status" value="1"/>
</dbReference>
<name>A0ABT7AJJ7_9HYPH</name>
<accession>A0ABT7AJJ7</accession>
<sequence length="372" mass="40891">MIRVCHLSSAHPADDVRIFLKECRSLAQAGFEVHLVANADGEQTRDGVRIHPVRRAGGRLARMLGGARNAYAQARALDATIYHLHDPELLPYGLLLKRAGKRVIYDAHEDLPRDILSKEWIPEALRGAVAWGSERVENLLARACDAVVAATPHIRDRFSAIHPVSIDVRNYALGEEFRAAGAERGRAFAEREAVAYVGGIAIDRGICEIVRAAARAGCRLKLAGRFGFPQERETVTALPEWRFVEDFGFVGRREIGEILGSAFAGLVVLHPEPNFVNSLPIKMFEYMAAGLPVIVSDFPLWRAIVERHRCGLCVDPRDVAAIAAAITWLKNNPAAAEAMGARGRATVAAEFNWEREGEKLVALYGKLLNGRP</sequence>
<dbReference type="CDD" id="cd03794">
    <property type="entry name" value="GT4_WbuB-like"/>
    <property type="match status" value="1"/>
</dbReference>
<evidence type="ECO:0000259" key="4">
    <source>
        <dbReference type="Pfam" id="PF13439"/>
    </source>
</evidence>
<protein>
    <submittedName>
        <fullName evidence="5">Glycosyltransferase family 4 protein</fullName>
    </submittedName>
</protein>
<dbReference type="SUPFAM" id="SSF53756">
    <property type="entry name" value="UDP-Glycosyltransferase/glycogen phosphorylase"/>
    <property type="match status" value="1"/>
</dbReference>
<dbReference type="InterPro" id="IPR028098">
    <property type="entry name" value="Glyco_trans_4-like_N"/>
</dbReference>
<dbReference type="EMBL" id="JASJEV010000007">
    <property type="protein sequence ID" value="MDJ1158994.1"/>
    <property type="molecule type" value="Genomic_DNA"/>
</dbReference>
<dbReference type="Proteomes" id="UP001321492">
    <property type="component" value="Unassembled WGS sequence"/>
</dbReference>
<reference evidence="5 6" key="1">
    <citation type="submission" date="2023-05" db="EMBL/GenBank/DDBJ databases">
        <title>Chelatococcus sp. nov., a moderately thermophilic bacterium isolated from hot spring microbial mat.</title>
        <authorList>
            <person name="Hu C.-J."/>
            <person name="Li W.-J."/>
        </authorList>
    </citation>
    <scope>NUCLEOTIDE SEQUENCE [LARGE SCALE GENOMIC DNA]</scope>
    <source>
        <strain evidence="5 6">SYSU G07232</strain>
    </source>
</reference>
<evidence type="ECO:0000259" key="3">
    <source>
        <dbReference type="Pfam" id="PF00534"/>
    </source>
</evidence>
<dbReference type="RefSeq" id="WP_283740992.1">
    <property type="nucleotide sequence ID" value="NZ_JASJEV010000007.1"/>
</dbReference>
<gene>
    <name evidence="5" type="ORF">QNA08_12185</name>
</gene>
<keyword evidence="6" id="KW-1185">Reference proteome</keyword>
<feature type="domain" description="Glycosyltransferase subfamily 4-like N-terminal" evidence="4">
    <location>
        <begin position="23"/>
        <end position="161"/>
    </location>
</feature>